<dbReference type="RefSeq" id="XP_066670224.1">
    <property type="nucleotide sequence ID" value="XM_066811301.1"/>
</dbReference>
<evidence type="ECO:0000313" key="2">
    <source>
        <dbReference type="Proteomes" id="UP001433268"/>
    </source>
</evidence>
<dbReference type="GeneID" id="92044361"/>
<evidence type="ECO:0008006" key="3">
    <source>
        <dbReference type="Google" id="ProtNLM"/>
    </source>
</evidence>
<accession>A0ABR1WRZ8</accession>
<protein>
    <recommendedName>
        <fullName evidence="3">Ankyrin repeat domain-containing protein</fullName>
    </recommendedName>
</protein>
<organism evidence="1 2">
    <name type="scientific">Apiospora hydei</name>
    <dbReference type="NCBI Taxonomy" id="1337664"/>
    <lineage>
        <taxon>Eukaryota</taxon>
        <taxon>Fungi</taxon>
        <taxon>Dikarya</taxon>
        <taxon>Ascomycota</taxon>
        <taxon>Pezizomycotina</taxon>
        <taxon>Sordariomycetes</taxon>
        <taxon>Xylariomycetidae</taxon>
        <taxon>Amphisphaeriales</taxon>
        <taxon>Apiosporaceae</taxon>
        <taxon>Apiospora</taxon>
    </lineage>
</organism>
<comment type="caution">
    <text evidence="1">The sequence shown here is derived from an EMBL/GenBank/DDBJ whole genome shotgun (WGS) entry which is preliminary data.</text>
</comment>
<keyword evidence="2" id="KW-1185">Reference proteome</keyword>
<proteinExistence type="predicted"/>
<gene>
    <name evidence="1" type="ORF">PG997_006986</name>
</gene>
<name>A0ABR1WRZ8_9PEZI</name>
<sequence>MSITKLEAQVDDMPKDANGMFKYILKQVASENRVSAAFYLRVFMVVGSGRPVALYEAAARLVEEQDYVNSGLPMASEGYGQRIARLTGGLLLPVEDSSDDRFREVMKPILVNVFEFLKRPSVLKNLEQKGLDEMTKEVLSLASAWEQVQPPVEYQLLDELDRFNTVRYGTDPHWLNLTLPFAIFGPVGGHEETFLAIAIEYDLVSYVGEVVRNRPDELFAKKGRPYLDYALRRDRANFRMVRLLLAAGLKPNEPFHVLELAIRAPPLGGDTVWSVFLQHRLVGKTYNTADGDALTDLLLEYGADENIKAKYDQEVANRAAREAFVSH</sequence>
<dbReference type="Proteomes" id="UP001433268">
    <property type="component" value="Unassembled WGS sequence"/>
</dbReference>
<reference evidence="1 2" key="1">
    <citation type="submission" date="2023-01" db="EMBL/GenBank/DDBJ databases">
        <title>Analysis of 21 Apiospora genomes using comparative genomics revels a genus with tremendous synthesis potential of carbohydrate active enzymes and secondary metabolites.</title>
        <authorList>
            <person name="Sorensen T."/>
        </authorList>
    </citation>
    <scope>NUCLEOTIDE SEQUENCE [LARGE SCALE GENOMIC DNA]</scope>
    <source>
        <strain evidence="1 2">CBS 114990</strain>
    </source>
</reference>
<dbReference type="Gene3D" id="1.25.40.20">
    <property type="entry name" value="Ankyrin repeat-containing domain"/>
    <property type="match status" value="1"/>
</dbReference>
<dbReference type="EMBL" id="JAQQWN010000005">
    <property type="protein sequence ID" value="KAK8085715.1"/>
    <property type="molecule type" value="Genomic_DNA"/>
</dbReference>
<dbReference type="InterPro" id="IPR036770">
    <property type="entry name" value="Ankyrin_rpt-contain_sf"/>
</dbReference>
<evidence type="ECO:0000313" key="1">
    <source>
        <dbReference type="EMBL" id="KAK8085715.1"/>
    </source>
</evidence>